<dbReference type="PIRSF" id="PIRSF007663">
    <property type="entry name" value="UCP007663"/>
    <property type="match status" value="1"/>
</dbReference>
<dbReference type="Gene3D" id="2.60.40.1180">
    <property type="entry name" value="Golgi alpha-mannosidase II"/>
    <property type="match status" value="1"/>
</dbReference>
<evidence type="ECO:0000256" key="1">
    <source>
        <dbReference type="SAM" id="SignalP"/>
    </source>
</evidence>
<feature type="domain" description="Glycosyl hydrolase family 95 N-terminal" evidence="2">
    <location>
        <begin position="43"/>
        <end position="289"/>
    </location>
</feature>
<feature type="chain" id="PRO_5046167665" evidence="1">
    <location>
        <begin position="26"/>
        <end position="811"/>
    </location>
</feature>
<dbReference type="PANTHER" id="PTHR31084:SF0">
    <property type="entry name" value="ALPHA-L-FUCOSIDASE 2"/>
    <property type="match status" value="1"/>
</dbReference>
<dbReference type="InterPro" id="IPR016518">
    <property type="entry name" value="Alpha-L-fucosidase"/>
</dbReference>
<name>A0ABX0H472_9BACT</name>
<evidence type="ECO:0000313" key="5">
    <source>
        <dbReference type="EMBL" id="NHE55346.1"/>
    </source>
</evidence>
<organism evidence="5 6">
    <name type="scientific">Cyclobacterium plantarum</name>
    <dbReference type="NCBI Taxonomy" id="2716263"/>
    <lineage>
        <taxon>Bacteria</taxon>
        <taxon>Pseudomonadati</taxon>
        <taxon>Bacteroidota</taxon>
        <taxon>Cytophagia</taxon>
        <taxon>Cytophagales</taxon>
        <taxon>Cyclobacteriaceae</taxon>
        <taxon>Cyclobacterium</taxon>
    </lineage>
</organism>
<dbReference type="Proteomes" id="UP000649799">
    <property type="component" value="Unassembled WGS sequence"/>
</dbReference>
<gene>
    <name evidence="5" type="ORF">G9Q97_00780</name>
</gene>
<accession>A0ABX0H472</accession>
<dbReference type="InterPro" id="IPR054363">
    <property type="entry name" value="GH95_cat"/>
</dbReference>
<evidence type="ECO:0000259" key="4">
    <source>
        <dbReference type="Pfam" id="PF22124"/>
    </source>
</evidence>
<dbReference type="EMBL" id="JAANYN010000001">
    <property type="protein sequence ID" value="NHE55346.1"/>
    <property type="molecule type" value="Genomic_DNA"/>
</dbReference>
<keyword evidence="1" id="KW-0732">Signal</keyword>
<protein>
    <submittedName>
        <fullName evidence="5">Glycoside hydrolase family 95 protein</fullName>
    </submittedName>
</protein>
<dbReference type="PANTHER" id="PTHR31084">
    <property type="entry name" value="ALPHA-L-FUCOSIDASE 2"/>
    <property type="match status" value="1"/>
</dbReference>
<dbReference type="InterPro" id="IPR013780">
    <property type="entry name" value="Glyco_hydro_b"/>
</dbReference>
<dbReference type="InterPro" id="IPR049053">
    <property type="entry name" value="AFCA-like_C"/>
</dbReference>
<keyword evidence="5" id="KW-0378">Hydrolase</keyword>
<reference evidence="5 6" key="1">
    <citation type="submission" date="2020-03" db="EMBL/GenBank/DDBJ databases">
        <title>Cyclobacterium plantarum sp. nov., a marine bacterium isolated from a coastal-marine wetland.</title>
        <authorList>
            <person name="Sanchez-Porro C."/>
            <person name="Ventosa A."/>
            <person name="Amoozegar M."/>
        </authorList>
    </citation>
    <scope>NUCLEOTIDE SEQUENCE [LARGE SCALE GENOMIC DNA]</scope>
    <source>
        <strain evidence="5 6">GBPx2</strain>
    </source>
</reference>
<feature type="signal peptide" evidence="1">
    <location>
        <begin position="1"/>
        <end position="25"/>
    </location>
</feature>
<sequence>MRYYQNQPNMRQLLLLLFISITPLASTCQIAGNEINPSPGMELWYTSPAGDWLEALPIGNGRLGAMIYGGLQEEHIQLNEESLWAGMPEDPYPENVRQHYAEFQRLNLEGNYQEALDYAMEYLSVSPTSIRSYEPLGELHISFDHQKSVDHYRRSLDMETGLVTATYSIAGKRYRREAFSSNEYNVIFYRFESLDGAPVSSTIRFEREKDIFQRVGEEDILFVDGQVFDDADGYDDNVGGSGKPGDHMKFSSQITAVLDNGTIRGNEKTLSIENSTGFTLILSAATDYNLAELNFDRNIDAKDTALKLMREAAEATYETAKQAHISEHSDMFNRVRLSLGSPHRDSLPTDKRLEKVREGTNDNHITELFFQYGRYLLMGSSVNRAVLPANLQGIWNKEMWAPWESDFHLNINLQMNYWPADLTNLSEAFVPLCNFIVKLAENGGTTAENFIGSSGWMAHHVSNPFGRTTPSGSTKESQVTNGYSNPLAGAWMSLSLWRHYEFTQDQDYLKETAYPVIAGAARFILDFLKENENGELVTSPSYSPENAYIDPTTGKPTRNTTAASMDIQIINDIFNACLEAEEILGAQQLTAEIEKASAKLPPIKIGKDGTLQEWYEDYEEAEPGHRHMSHLYALYPSNQITAATPDLFQAAEKTIERRLAFGGGGQTGWSRAWIINFYARLQQGDEALDHIHQMMATQLAPNMFDLLGKIFQIEGNFGATAGIAEMLLQSHEEGIIRLLPALPEAWDRGQVSGLKARGNFEVSMEWEDGNLQKAAILALSGGKSKVLYKGKEWLVDLKKGEAKSLFPGLEY</sequence>
<proteinExistence type="predicted"/>
<dbReference type="InterPro" id="IPR012341">
    <property type="entry name" value="6hp_glycosidase-like_sf"/>
</dbReference>
<dbReference type="InterPro" id="IPR008928">
    <property type="entry name" value="6-hairpin_glycosidase_sf"/>
</dbReference>
<feature type="domain" description="Glycosyl hydrolase family 95 catalytic" evidence="4">
    <location>
        <begin position="317"/>
        <end position="727"/>
    </location>
</feature>
<dbReference type="Pfam" id="PF22124">
    <property type="entry name" value="Glyco_hydro_95_cat"/>
    <property type="match status" value="1"/>
</dbReference>
<dbReference type="InterPro" id="IPR027414">
    <property type="entry name" value="GH95_N_dom"/>
</dbReference>
<comment type="caution">
    <text evidence="5">The sequence shown here is derived from an EMBL/GenBank/DDBJ whole genome shotgun (WGS) entry which is preliminary data.</text>
</comment>
<dbReference type="SUPFAM" id="SSF48208">
    <property type="entry name" value="Six-hairpin glycosidases"/>
    <property type="match status" value="1"/>
</dbReference>
<keyword evidence="6" id="KW-1185">Reference proteome</keyword>
<evidence type="ECO:0000313" key="6">
    <source>
        <dbReference type="Proteomes" id="UP000649799"/>
    </source>
</evidence>
<dbReference type="GO" id="GO:0016787">
    <property type="term" value="F:hydrolase activity"/>
    <property type="evidence" value="ECO:0007669"/>
    <property type="project" value="UniProtKB-KW"/>
</dbReference>
<dbReference type="Gene3D" id="1.50.10.10">
    <property type="match status" value="1"/>
</dbReference>
<dbReference type="Pfam" id="PF14498">
    <property type="entry name" value="Glyco_hyd_65N_2"/>
    <property type="match status" value="1"/>
</dbReference>
<dbReference type="Gene3D" id="2.70.98.50">
    <property type="entry name" value="putative glycoside hydrolase family protein from bacillus halodurans"/>
    <property type="match status" value="1"/>
</dbReference>
<evidence type="ECO:0000259" key="3">
    <source>
        <dbReference type="Pfam" id="PF21307"/>
    </source>
</evidence>
<dbReference type="Pfam" id="PF21307">
    <property type="entry name" value="Glyco_hydro_95_C"/>
    <property type="match status" value="1"/>
</dbReference>
<evidence type="ECO:0000259" key="2">
    <source>
        <dbReference type="Pfam" id="PF14498"/>
    </source>
</evidence>
<feature type="domain" description="Alpha fucosidase A-like C-terminal" evidence="3">
    <location>
        <begin position="729"/>
        <end position="792"/>
    </location>
</feature>